<evidence type="ECO:0000259" key="5">
    <source>
        <dbReference type="PROSITE" id="PS50893"/>
    </source>
</evidence>
<evidence type="ECO:0000313" key="7">
    <source>
        <dbReference type="Proteomes" id="UP000332487"/>
    </source>
</evidence>
<dbReference type="PANTHER" id="PTHR42711">
    <property type="entry name" value="ABC TRANSPORTER ATP-BINDING PROTEIN"/>
    <property type="match status" value="1"/>
</dbReference>
<protein>
    <submittedName>
        <fullName evidence="6">ABC transport system ATP-binding protein</fullName>
    </submittedName>
</protein>
<dbReference type="Gene3D" id="3.40.50.300">
    <property type="entry name" value="P-loop containing nucleotide triphosphate hydrolases"/>
    <property type="match status" value="1"/>
</dbReference>
<dbReference type="PANTHER" id="PTHR42711:SF5">
    <property type="entry name" value="ABC TRANSPORTER ATP-BINDING PROTEIN NATA"/>
    <property type="match status" value="1"/>
</dbReference>
<sequence>MIEVRALEKRYSDGNYALRKVSFRLNKRVSAIIGRNGAGKTTLMRILSTQLEQTSGKAIIDGYDTFKDADKVRRMVVSIPQEASPIGYLTPIEHLKMYLVARGIPLADAARRSEKALKVLEMADAADTPTDMLSGGTKRKVFVAMALASDAEMVFLDEPTTGLDPLSRFEVWSAIKELKGRIILTTHYMEEAAELAEDVIMMEAGKVMQQGTVDELLNRFKGRVRAEVNDPSKSHSFSVGNTYIKYIRIGESEKYVKQGYSIKKITLDDLFINRGVAIES</sequence>
<evidence type="ECO:0000256" key="1">
    <source>
        <dbReference type="ARBA" id="ARBA00005417"/>
    </source>
</evidence>
<dbReference type="EMBL" id="GG697240">
    <property type="protein sequence ID" value="EET89963.1"/>
    <property type="molecule type" value="Genomic_DNA"/>
</dbReference>
<evidence type="ECO:0000256" key="3">
    <source>
        <dbReference type="ARBA" id="ARBA00022741"/>
    </source>
</evidence>
<reference evidence="6 7" key="2">
    <citation type="journal article" date="2010" name="Proc. Natl. Acad. Sci. U.S.A.">
        <title>Enigmatic, ultrasmall, uncultivated Archaea.</title>
        <authorList>
            <person name="Baker B.J."/>
            <person name="Comolli L.R."/>
            <person name="Dick G.J."/>
            <person name="Hauser L.J."/>
            <person name="Hyatt D."/>
            <person name="Dill B.D."/>
            <person name="Land M.L."/>
            <person name="Verberkmoes N.C."/>
            <person name="Hettich R.L."/>
            <person name="Banfield J.F."/>
        </authorList>
    </citation>
    <scope>NUCLEOTIDE SEQUENCE [LARGE SCALE GENOMIC DNA]</scope>
    <source>
        <strain evidence="6">ARMAN-2</strain>
    </source>
</reference>
<proteinExistence type="inferred from homology"/>
<evidence type="ECO:0000313" key="6">
    <source>
        <dbReference type="EMBL" id="EET89963.1"/>
    </source>
</evidence>
<dbReference type="SMART" id="SM00382">
    <property type="entry name" value="AAA"/>
    <property type="match status" value="1"/>
</dbReference>
<dbReference type="SUPFAM" id="SSF52540">
    <property type="entry name" value="P-loop containing nucleoside triphosphate hydrolases"/>
    <property type="match status" value="1"/>
</dbReference>
<evidence type="ECO:0000256" key="2">
    <source>
        <dbReference type="ARBA" id="ARBA00022448"/>
    </source>
</evidence>
<dbReference type="InterPro" id="IPR003439">
    <property type="entry name" value="ABC_transporter-like_ATP-bd"/>
</dbReference>
<organism evidence="6 7">
    <name type="scientific">Candidatus Micrarchaeum acidiphilum ARMAN-2</name>
    <dbReference type="NCBI Taxonomy" id="425595"/>
    <lineage>
        <taxon>Archaea</taxon>
        <taxon>Candidatus Micrarchaeota</taxon>
        <taxon>Candidatus Micrarchaeia</taxon>
        <taxon>Candidatus Micrarchaeales</taxon>
        <taxon>Candidatus Micrarchaeaceae</taxon>
        <taxon>Candidatus Micrarchaeum</taxon>
    </lineage>
</organism>
<feature type="domain" description="ABC transporter" evidence="5">
    <location>
        <begin position="2"/>
        <end position="229"/>
    </location>
</feature>
<keyword evidence="2" id="KW-0813">Transport</keyword>
<keyword evidence="7" id="KW-1185">Reference proteome</keyword>
<keyword evidence="3" id="KW-0547">Nucleotide-binding</keyword>
<reference evidence="6 7" key="1">
    <citation type="journal article" date="2009" name="Genome Biol.">
        <title>Community-wide analysis of microbial genome sequence signatures.</title>
        <authorList>
            <person name="Dick G.J."/>
            <person name="Andersson A.F."/>
            <person name="Baker B.J."/>
            <person name="Simmons S.L."/>
            <person name="Thomas B.C."/>
            <person name="Yelton A.P."/>
            <person name="Banfield J.F."/>
        </authorList>
    </citation>
    <scope>NUCLEOTIDE SEQUENCE [LARGE SCALE GENOMIC DNA]</scope>
    <source>
        <strain evidence="6">ARMAN-2</strain>
    </source>
</reference>
<name>C7DH61_MICA2</name>
<evidence type="ECO:0000256" key="4">
    <source>
        <dbReference type="ARBA" id="ARBA00022840"/>
    </source>
</evidence>
<dbReference type="InterPro" id="IPR027417">
    <property type="entry name" value="P-loop_NTPase"/>
</dbReference>
<comment type="similarity">
    <text evidence="1">Belongs to the ABC transporter superfamily.</text>
</comment>
<dbReference type="AlphaFoldDB" id="C7DH61"/>
<accession>C7DH61</accession>
<keyword evidence="4 6" id="KW-0067">ATP-binding</keyword>
<dbReference type="Proteomes" id="UP000332487">
    <property type="component" value="Unassembled WGS sequence"/>
</dbReference>
<dbReference type="InterPro" id="IPR050763">
    <property type="entry name" value="ABC_transporter_ATP-binding"/>
</dbReference>
<dbReference type="Pfam" id="PF00005">
    <property type="entry name" value="ABC_tran"/>
    <property type="match status" value="1"/>
</dbReference>
<gene>
    <name evidence="6" type="ORF">UNLARM2_0407</name>
</gene>
<dbReference type="PROSITE" id="PS50893">
    <property type="entry name" value="ABC_TRANSPORTER_2"/>
    <property type="match status" value="1"/>
</dbReference>
<dbReference type="GO" id="GO:0016887">
    <property type="term" value="F:ATP hydrolysis activity"/>
    <property type="evidence" value="ECO:0007669"/>
    <property type="project" value="InterPro"/>
</dbReference>
<dbReference type="InterPro" id="IPR003593">
    <property type="entry name" value="AAA+_ATPase"/>
</dbReference>
<dbReference type="GO" id="GO:0005524">
    <property type="term" value="F:ATP binding"/>
    <property type="evidence" value="ECO:0007669"/>
    <property type="project" value="UniProtKB-KW"/>
</dbReference>